<dbReference type="InterPro" id="IPR001870">
    <property type="entry name" value="B30.2/SPRY"/>
</dbReference>
<keyword evidence="1" id="KW-0399">Innate immunity</keyword>
<evidence type="ECO:0000259" key="9">
    <source>
        <dbReference type="PROSITE" id="PS50119"/>
    </source>
</evidence>
<dbReference type="Pfam" id="PF00622">
    <property type="entry name" value="SPRY"/>
    <property type="match status" value="1"/>
</dbReference>
<dbReference type="SMART" id="SM00184">
    <property type="entry name" value="RING"/>
    <property type="match status" value="1"/>
</dbReference>
<evidence type="ECO:0000259" key="8">
    <source>
        <dbReference type="PROSITE" id="PS50089"/>
    </source>
</evidence>
<dbReference type="CDD" id="cd16040">
    <property type="entry name" value="SPRY_PRY_SNTX"/>
    <property type="match status" value="1"/>
</dbReference>
<dbReference type="EMBL" id="JABFDY010000006">
    <property type="protein sequence ID" value="KAF7706727.1"/>
    <property type="molecule type" value="Genomic_DNA"/>
</dbReference>
<dbReference type="InterPro" id="IPR013320">
    <property type="entry name" value="ConA-like_dom_sf"/>
</dbReference>
<dbReference type="PROSITE" id="PS50089">
    <property type="entry name" value="ZF_RING_2"/>
    <property type="match status" value="1"/>
</dbReference>
<organism evidence="11 12">
    <name type="scientific">Silurus meridionalis</name>
    <name type="common">Southern catfish</name>
    <name type="synonym">Silurus soldatovi meridionalis</name>
    <dbReference type="NCBI Taxonomy" id="175797"/>
    <lineage>
        <taxon>Eukaryota</taxon>
        <taxon>Metazoa</taxon>
        <taxon>Chordata</taxon>
        <taxon>Craniata</taxon>
        <taxon>Vertebrata</taxon>
        <taxon>Euteleostomi</taxon>
        <taxon>Actinopterygii</taxon>
        <taxon>Neopterygii</taxon>
        <taxon>Teleostei</taxon>
        <taxon>Ostariophysi</taxon>
        <taxon>Siluriformes</taxon>
        <taxon>Siluridae</taxon>
        <taxon>Silurus</taxon>
    </lineage>
</organism>
<dbReference type="GO" id="GO:0008270">
    <property type="term" value="F:zinc ion binding"/>
    <property type="evidence" value="ECO:0007669"/>
    <property type="project" value="UniProtKB-KW"/>
</dbReference>
<evidence type="ECO:0000256" key="4">
    <source>
        <dbReference type="ARBA" id="ARBA00022833"/>
    </source>
</evidence>
<keyword evidence="3 6" id="KW-0863">Zinc-finger</keyword>
<dbReference type="PROSITE" id="PS00518">
    <property type="entry name" value="ZF_RING_1"/>
    <property type="match status" value="1"/>
</dbReference>
<evidence type="ECO:0000256" key="2">
    <source>
        <dbReference type="ARBA" id="ARBA00022723"/>
    </source>
</evidence>
<evidence type="ECO:0000313" key="11">
    <source>
        <dbReference type="EMBL" id="KAF7706727.1"/>
    </source>
</evidence>
<dbReference type="CDD" id="cd19769">
    <property type="entry name" value="Bbox2_TRIM16-like"/>
    <property type="match status" value="1"/>
</dbReference>
<dbReference type="InterPro" id="IPR017907">
    <property type="entry name" value="Znf_RING_CS"/>
</dbReference>
<feature type="domain" description="RING-type" evidence="8">
    <location>
        <begin position="15"/>
        <end position="58"/>
    </location>
</feature>
<dbReference type="PROSITE" id="PS50188">
    <property type="entry name" value="B302_SPRY"/>
    <property type="match status" value="1"/>
</dbReference>
<dbReference type="InterPro" id="IPR051051">
    <property type="entry name" value="E3_ubiq-ligase_TRIM/RNF"/>
</dbReference>
<feature type="domain" description="B box-type" evidence="9">
    <location>
        <begin position="149"/>
        <end position="189"/>
    </location>
</feature>
<proteinExistence type="predicted"/>
<dbReference type="InterPro" id="IPR001841">
    <property type="entry name" value="Znf_RING"/>
</dbReference>
<dbReference type="AlphaFoldDB" id="A0A8T0BMA8"/>
<evidence type="ECO:0000256" key="1">
    <source>
        <dbReference type="ARBA" id="ARBA00022588"/>
    </source>
</evidence>
<dbReference type="InterPro" id="IPR000315">
    <property type="entry name" value="Znf_B-box"/>
</dbReference>
<dbReference type="PRINTS" id="PR01407">
    <property type="entry name" value="BUTYPHLNCDUF"/>
</dbReference>
<keyword evidence="12" id="KW-1185">Reference proteome</keyword>
<gene>
    <name evidence="11" type="ORF">HF521_019981</name>
</gene>
<dbReference type="Gene3D" id="4.10.830.40">
    <property type="match status" value="1"/>
</dbReference>
<evidence type="ECO:0008006" key="13">
    <source>
        <dbReference type="Google" id="ProtNLM"/>
    </source>
</evidence>
<dbReference type="SMART" id="SM00589">
    <property type="entry name" value="PRY"/>
    <property type="match status" value="1"/>
</dbReference>
<dbReference type="Gene3D" id="2.60.120.920">
    <property type="match status" value="1"/>
</dbReference>
<dbReference type="OrthoDB" id="8821439at2759"/>
<feature type="coiled-coil region" evidence="7">
    <location>
        <begin position="204"/>
        <end position="231"/>
    </location>
</feature>
<dbReference type="InterPro" id="IPR003877">
    <property type="entry name" value="SPRY_dom"/>
</dbReference>
<sequence length="567" mass="64932">MAEANISVAQDQFICPICLDLLKDPVALQCGHSFCMRCINGCWDQENQKGVYSCPQCRQTFTPRPAVSKNTVLAEVIETLKRAGIQAKRPAQCPAGPEDVECDFCSGRKNKAVKSCLVCLASFCETHLQPHYESPAFKKHKLVEVFRQLQEQICSQHGKLLEVYCRNDQQCICMLCTMDEHKQHDTVSAAAVRAEKQKLLLDVQAKCQQKIKEREQELQELTKAVETHKHSAQTAVQETKNQCTELIKSIEKRCTEMMTLIKAQEKAAVSRAEEVFKKVEKEIAELKKRNAEMEELSHTEDPIYFLQSFKSLVTPGSADLLTITTSPFYTFKAVERSVSQFKEKMEACFKEEHEKISSEVMNVVITEPQREEFLPYFCQLTLDPNTAHQRIQLSDSNRMATDRDIPQRLSYNKRGFVKIMQTERYGHPESFNHYSQVLCKESVCERAYWEVDFTNCNGISIAVSYKDISRKGSNNECAFGRNQNSWSLICYSSYYSFLHNNQETRLPMNRSSSRIGVFLDYKSGSLSFYSVSDTMKLVHIVRTTFTQPLYPGFGLNNYSTVKLCHQT</sequence>
<evidence type="ECO:0000256" key="7">
    <source>
        <dbReference type="SAM" id="Coils"/>
    </source>
</evidence>
<feature type="domain" description="B30.2/SPRY" evidence="10">
    <location>
        <begin position="360"/>
        <end position="567"/>
    </location>
</feature>
<feature type="coiled-coil region" evidence="7">
    <location>
        <begin position="262"/>
        <end position="299"/>
    </location>
</feature>
<reference evidence="11" key="1">
    <citation type="submission" date="2020-08" db="EMBL/GenBank/DDBJ databases">
        <title>Chromosome-level assembly of Southern catfish (Silurus meridionalis) provides insights into visual adaptation to the nocturnal and benthic lifestyles.</title>
        <authorList>
            <person name="Zhang Y."/>
            <person name="Wang D."/>
            <person name="Peng Z."/>
        </authorList>
    </citation>
    <scope>NUCLEOTIDE SEQUENCE</scope>
    <source>
        <strain evidence="11">SWU-2019-XX</strain>
        <tissue evidence="11">Muscle</tissue>
    </source>
</reference>
<dbReference type="Gene3D" id="3.30.40.10">
    <property type="entry name" value="Zinc/RING finger domain, C3HC4 (zinc finger)"/>
    <property type="match status" value="1"/>
</dbReference>
<dbReference type="GO" id="GO:0045087">
    <property type="term" value="P:innate immune response"/>
    <property type="evidence" value="ECO:0007669"/>
    <property type="project" value="UniProtKB-KW"/>
</dbReference>
<dbReference type="InterPro" id="IPR003879">
    <property type="entry name" value="Butyrophylin_SPRY"/>
</dbReference>
<dbReference type="InterPro" id="IPR058030">
    <property type="entry name" value="TRIM8/14/16/25/29/45/65_CC"/>
</dbReference>
<keyword evidence="2" id="KW-0479">Metal-binding</keyword>
<dbReference type="SUPFAM" id="SSF49899">
    <property type="entry name" value="Concanavalin A-like lectins/glucanases"/>
    <property type="match status" value="1"/>
</dbReference>
<dbReference type="Proteomes" id="UP000606274">
    <property type="component" value="Unassembled WGS sequence"/>
</dbReference>
<dbReference type="SMART" id="SM00449">
    <property type="entry name" value="SPRY"/>
    <property type="match status" value="1"/>
</dbReference>
<evidence type="ECO:0000256" key="6">
    <source>
        <dbReference type="PROSITE-ProRule" id="PRU00024"/>
    </source>
</evidence>
<accession>A0A8T0BMA8</accession>
<evidence type="ECO:0000256" key="5">
    <source>
        <dbReference type="ARBA" id="ARBA00022859"/>
    </source>
</evidence>
<dbReference type="CDD" id="cd19842">
    <property type="entry name" value="Bbox1_TRIM25-like_C-IV"/>
    <property type="match status" value="1"/>
</dbReference>
<dbReference type="InterPro" id="IPR013083">
    <property type="entry name" value="Znf_RING/FYVE/PHD"/>
</dbReference>
<keyword evidence="5" id="KW-0391">Immunity</keyword>
<dbReference type="Pfam" id="PF25600">
    <property type="entry name" value="TRIM_CC"/>
    <property type="match status" value="1"/>
</dbReference>
<dbReference type="Pfam" id="PF13765">
    <property type="entry name" value="PRY"/>
    <property type="match status" value="1"/>
</dbReference>
<evidence type="ECO:0000259" key="10">
    <source>
        <dbReference type="PROSITE" id="PS50188"/>
    </source>
</evidence>
<dbReference type="PANTHER" id="PTHR25465">
    <property type="entry name" value="B-BOX DOMAIN CONTAINING"/>
    <property type="match status" value="1"/>
</dbReference>
<keyword evidence="4" id="KW-0862">Zinc</keyword>
<name>A0A8T0BMA8_SILME</name>
<dbReference type="Pfam" id="PF15227">
    <property type="entry name" value="zf-C3HC4_4"/>
    <property type="match status" value="1"/>
</dbReference>
<dbReference type="SMART" id="SM00336">
    <property type="entry name" value="BBOX"/>
    <property type="match status" value="1"/>
</dbReference>
<dbReference type="Pfam" id="PF00643">
    <property type="entry name" value="zf-B_box"/>
    <property type="match status" value="1"/>
</dbReference>
<dbReference type="Gene3D" id="3.30.160.60">
    <property type="entry name" value="Classic Zinc Finger"/>
    <property type="match status" value="1"/>
</dbReference>
<dbReference type="GO" id="GO:0005737">
    <property type="term" value="C:cytoplasm"/>
    <property type="evidence" value="ECO:0007669"/>
    <property type="project" value="UniProtKB-ARBA"/>
</dbReference>
<dbReference type="SUPFAM" id="SSF57845">
    <property type="entry name" value="B-box zinc-binding domain"/>
    <property type="match status" value="1"/>
</dbReference>
<evidence type="ECO:0000256" key="3">
    <source>
        <dbReference type="ARBA" id="ARBA00022771"/>
    </source>
</evidence>
<dbReference type="SUPFAM" id="SSF57850">
    <property type="entry name" value="RING/U-box"/>
    <property type="match status" value="1"/>
</dbReference>
<dbReference type="PANTHER" id="PTHR25465:SF5">
    <property type="entry name" value="E3 UBIQUITIN_ISG15 LIGASE TRIM25-RELATED"/>
    <property type="match status" value="1"/>
</dbReference>
<dbReference type="PROSITE" id="PS50119">
    <property type="entry name" value="ZF_BBOX"/>
    <property type="match status" value="1"/>
</dbReference>
<keyword evidence="7" id="KW-0175">Coiled coil</keyword>
<protein>
    <recommendedName>
        <fullName evidence="13">Tripartite motif-containing protein 16-like</fullName>
    </recommendedName>
</protein>
<comment type="caution">
    <text evidence="11">The sequence shown here is derived from an EMBL/GenBank/DDBJ whole genome shotgun (WGS) entry which is preliminary data.</text>
</comment>
<evidence type="ECO:0000313" key="12">
    <source>
        <dbReference type="Proteomes" id="UP000606274"/>
    </source>
</evidence>
<dbReference type="InterPro" id="IPR043136">
    <property type="entry name" value="B30.2/SPRY_sf"/>
</dbReference>
<dbReference type="InterPro" id="IPR006574">
    <property type="entry name" value="PRY"/>
</dbReference>